<dbReference type="InterPro" id="IPR019109">
    <property type="entry name" value="MamF_MmsF"/>
</dbReference>
<evidence type="ECO:0000256" key="4">
    <source>
        <dbReference type="ARBA" id="ARBA00023136"/>
    </source>
</evidence>
<feature type="transmembrane region" description="Helical" evidence="5">
    <location>
        <begin position="6"/>
        <end position="30"/>
    </location>
</feature>
<protein>
    <recommendedName>
        <fullName evidence="8">DUF4870 domain-containing protein</fullName>
    </recommendedName>
</protein>
<dbReference type="OrthoDB" id="2328241at2"/>
<dbReference type="STRING" id="1852522.SAMN06295960_4099"/>
<accession>A0A1X7LS41</accession>
<feature type="transmembrane region" description="Helical" evidence="5">
    <location>
        <begin position="42"/>
        <end position="67"/>
    </location>
</feature>
<dbReference type="Proteomes" id="UP000193834">
    <property type="component" value="Unassembled WGS sequence"/>
</dbReference>
<proteinExistence type="predicted"/>
<evidence type="ECO:0000256" key="5">
    <source>
        <dbReference type="SAM" id="Phobius"/>
    </source>
</evidence>
<keyword evidence="3 5" id="KW-1133">Transmembrane helix</keyword>
<dbReference type="Pfam" id="PF09685">
    <property type="entry name" value="MamF_MmsF"/>
    <property type="match status" value="1"/>
</dbReference>
<gene>
    <name evidence="6" type="ORF">SAMN06295960_4099</name>
</gene>
<keyword evidence="7" id="KW-1185">Reference proteome</keyword>
<evidence type="ECO:0000313" key="7">
    <source>
        <dbReference type="Proteomes" id="UP000193834"/>
    </source>
</evidence>
<evidence type="ECO:0008006" key="8">
    <source>
        <dbReference type="Google" id="ProtNLM"/>
    </source>
</evidence>
<feature type="transmembrane region" description="Helical" evidence="5">
    <location>
        <begin position="73"/>
        <end position="93"/>
    </location>
</feature>
<dbReference type="RefSeq" id="WP_085497484.1">
    <property type="nucleotide sequence ID" value="NZ_FXAZ01000007.1"/>
</dbReference>
<keyword evidence="4 5" id="KW-0472">Membrane</keyword>
<organism evidence="6 7">
    <name type="scientific">Paenibacillus aquistagni</name>
    <dbReference type="NCBI Taxonomy" id="1852522"/>
    <lineage>
        <taxon>Bacteria</taxon>
        <taxon>Bacillati</taxon>
        <taxon>Bacillota</taxon>
        <taxon>Bacilli</taxon>
        <taxon>Bacillales</taxon>
        <taxon>Paenibacillaceae</taxon>
        <taxon>Paenibacillus</taxon>
    </lineage>
</organism>
<keyword evidence="2 5" id="KW-0812">Transmembrane</keyword>
<sequence length="107" mass="12136">MNTRNILASLSYFSIFFAPILIPLVLWIITNDRYVARHAKSALLSHIVPTVFLVLAIIFFMSGVFFIQNVFVGIALFVIFGLLSLILFIWNIIMGIKVLQENTSSAW</sequence>
<evidence type="ECO:0000313" key="6">
    <source>
        <dbReference type="EMBL" id="SMG56304.1"/>
    </source>
</evidence>
<evidence type="ECO:0000256" key="2">
    <source>
        <dbReference type="ARBA" id="ARBA00022692"/>
    </source>
</evidence>
<dbReference type="EMBL" id="FXAZ01000007">
    <property type="protein sequence ID" value="SMG56304.1"/>
    <property type="molecule type" value="Genomic_DNA"/>
</dbReference>
<comment type="subcellular location">
    <subcellularLocation>
        <location evidence="1">Membrane</location>
        <topology evidence="1">Multi-pass membrane protein</topology>
    </subcellularLocation>
</comment>
<evidence type="ECO:0000256" key="3">
    <source>
        <dbReference type="ARBA" id="ARBA00022989"/>
    </source>
</evidence>
<name>A0A1X7LS41_9BACL</name>
<evidence type="ECO:0000256" key="1">
    <source>
        <dbReference type="ARBA" id="ARBA00004141"/>
    </source>
</evidence>
<reference evidence="6 7" key="1">
    <citation type="submission" date="2017-04" db="EMBL/GenBank/DDBJ databases">
        <authorList>
            <person name="Afonso C.L."/>
            <person name="Miller P.J."/>
            <person name="Scott M.A."/>
            <person name="Spackman E."/>
            <person name="Goraichik I."/>
            <person name="Dimitrov K.M."/>
            <person name="Suarez D.L."/>
            <person name="Swayne D.E."/>
        </authorList>
    </citation>
    <scope>NUCLEOTIDE SEQUENCE [LARGE SCALE GENOMIC DNA]</scope>
    <source>
        <strain evidence="6 7">11</strain>
    </source>
</reference>
<dbReference type="AlphaFoldDB" id="A0A1X7LS41"/>